<keyword evidence="3" id="KW-1185">Reference proteome</keyword>
<dbReference type="OrthoDB" id="1739143at2759"/>
<evidence type="ECO:0000256" key="1">
    <source>
        <dbReference type="SAM" id="MobiDB-lite"/>
    </source>
</evidence>
<comment type="caution">
    <text evidence="2">The sequence shown here is derived from an EMBL/GenBank/DDBJ whole genome shotgun (WGS) entry which is preliminary data.</text>
</comment>
<dbReference type="AlphaFoldDB" id="A0A9P5PQP7"/>
<dbReference type="Proteomes" id="UP000772434">
    <property type="component" value="Unassembled WGS sequence"/>
</dbReference>
<evidence type="ECO:0000313" key="3">
    <source>
        <dbReference type="Proteomes" id="UP000772434"/>
    </source>
</evidence>
<proteinExistence type="predicted"/>
<reference evidence="2" key="1">
    <citation type="submission" date="2020-11" db="EMBL/GenBank/DDBJ databases">
        <authorList>
            <consortium name="DOE Joint Genome Institute"/>
            <person name="Ahrendt S."/>
            <person name="Riley R."/>
            <person name="Andreopoulos W."/>
            <person name="Labutti K."/>
            <person name="Pangilinan J."/>
            <person name="Ruiz-Duenas F.J."/>
            <person name="Barrasa J.M."/>
            <person name="Sanchez-Garcia M."/>
            <person name="Camarero S."/>
            <person name="Miyauchi S."/>
            <person name="Serrano A."/>
            <person name="Linde D."/>
            <person name="Babiker R."/>
            <person name="Drula E."/>
            <person name="Ayuso-Fernandez I."/>
            <person name="Pacheco R."/>
            <person name="Padilla G."/>
            <person name="Ferreira P."/>
            <person name="Barriuso J."/>
            <person name="Kellner H."/>
            <person name="Castanera R."/>
            <person name="Alfaro M."/>
            <person name="Ramirez L."/>
            <person name="Pisabarro A.G."/>
            <person name="Kuo A."/>
            <person name="Tritt A."/>
            <person name="Lipzen A."/>
            <person name="He G."/>
            <person name="Yan M."/>
            <person name="Ng V."/>
            <person name="Cullen D."/>
            <person name="Martin F."/>
            <person name="Rosso M.-N."/>
            <person name="Henrissat B."/>
            <person name="Hibbett D."/>
            <person name="Martinez A.T."/>
            <person name="Grigoriev I.V."/>
        </authorList>
    </citation>
    <scope>NUCLEOTIDE SEQUENCE</scope>
    <source>
        <strain evidence="2">AH 40177</strain>
    </source>
</reference>
<protein>
    <submittedName>
        <fullName evidence="2">Uncharacterized protein</fullName>
    </submittedName>
</protein>
<name>A0A9P5PQP7_9AGAR</name>
<sequence>MSIFHSSTDYNRAGFANIMGWGSKPALSLTEGSPLDISHNPAGAAPDSMRRLTLNPTIVRE</sequence>
<feature type="region of interest" description="Disordered" evidence="1">
    <location>
        <begin position="30"/>
        <end position="61"/>
    </location>
</feature>
<gene>
    <name evidence="2" type="ORF">BDP27DRAFT_1329805</name>
</gene>
<evidence type="ECO:0000313" key="2">
    <source>
        <dbReference type="EMBL" id="KAF9066822.1"/>
    </source>
</evidence>
<dbReference type="EMBL" id="JADNRY010000081">
    <property type="protein sequence ID" value="KAF9066822.1"/>
    <property type="molecule type" value="Genomic_DNA"/>
</dbReference>
<accession>A0A9P5PQP7</accession>
<organism evidence="2 3">
    <name type="scientific">Rhodocollybia butyracea</name>
    <dbReference type="NCBI Taxonomy" id="206335"/>
    <lineage>
        <taxon>Eukaryota</taxon>
        <taxon>Fungi</taxon>
        <taxon>Dikarya</taxon>
        <taxon>Basidiomycota</taxon>
        <taxon>Agaricomycotina</taxon>
        <taxon>Agaricomycetes</taxon>
        <taxon>Agaricomycetidae</taxon>
        <taxon>Agaricales</taxon>
        <taxon>Marasmiineae</taxon>
        <taxon>Omphalotaceae</taxon>
        <taxon>Rhodocollybia</taxon>
    </lineage>
</organism>